<feature type="domain" description="Tll0287-like" evidence="2">
    <location>
        <begin position="69"/>
        <end position="192"/>
    </location>
</feature>
<proteinExistence type="predicted"/>
<protein>
    <recommendedName>
        <fullName evidence="2">Tll0287-like domain-containing protein</fullName>
    </recommendedName>
</protein>
<organism evidence="3">
    <name type="scientific">hydrothermal vent metagenome</name>
    <dbReference type="NCBI Taxonomy" id="652676"/>
    <lineage>
        <taxon>unclassified sequences</taxon>
        <taxon>metagenomes</taxon>
        <taxon>ecological metagenomes</taxon>
    </lineage>
</organism>
<name>A0A3B1AJB5_9ZZZZ</name>
<dbReference type="AlphaFoldDB" id="A0A3B1AJB5"/>
<dbReference type="InterPro" id="IPR021796">
    <property type="entry name" value="Tll0287-like_dom"/>
</dbReference>
<accession>A0A3B1AJB5</accession>
<feature type="transmembrane region" description="Helical" evidence="1">
    <location>
        <begin position="6"/>
        <end position="28"/>
    </location>
</feature>
<evidence type="ECO:0000256" key="1">
    <source>
        <dbReference type="SAM" id="Phobius"/>
    </source>
</evidence>
<keyword evidence="1" id="KW-0472">Membrane</keyword>
<reference evidence="3" key="1">
    <citation type="submission" date="2018-06" db="EMBL/GenBank/DDBJ databases">
        <authorList>
            <person name="Zhirakovskaya E."/>
        </authorList>
    </citation>
    <scope>NUCLEOTIDE SEQUENCE</scope>
</reference>
<dbReference type="Pfam" id="PF11845">
    <property type="entry name" value="Tll0287-like"/>
    <property type="match status" value="1"/>
</dbReference>
<evidence type="ECO:0000313" key="3">
    <source>
        <dbReference type="EMBL" id="VAX01801.1"/>
    </source>
</evidence>
<keyword evidence="1" id="KW-1133">Transmembrane helix</keyword>
<sequence>MNTKKFILIFLSGVIVSVYLFVTAPVPLETDRGLNKKISIEKIFKILNDENKIVRSIYTKEIVIKGKKSGLKFDENWQDEGIVAGPLPAQFLRETAKNLERRPVRLGLYLGSDYPINEANKLTGTQLVNFENIKKTMDDRFFHVNDMGVYVYMSADIAIAKACVSCHNKHRQSPKNNWALNDVMGATTWTYPDEKISIEDALLMISEFQLSVKTSYERYINHIASKDSPPLIGKKWPVDGYYLPSSKEFMRQVTSKSSVNTMSSLVQIINYSETTNLKGL</sequence>
<evidence type="ECO:0000259" key="2">
    <source>
        <dbReference type="Pfam" id="PF11845"/>
    </source>
</evidence>
<keyword evidence="1" id="KW-0812">Transmembrane</keyword>
<dbReference type="EMBL" id="UOFS01000050">
    <property type="protein sequence ID" value="VAX01801.1"/>
    <property type="molecule type" value="Genomic_DNA"/>
</dbReference>
<gene>
    <name evidence="3" type="ORF">MNBD_GAMMA22-151</name>
</gene>